<evidence type="ECO:0000313" key="4">
    <source>
        <dbReference type="EMBL" id="KAA1126471.1"/>
    </source>
</evidence>
<evidence type="ECO:0000256" key="1">
    <source>
        <dbReference type="ARBA" id="ARBA00011073"/>
    </source>
</evidence>
<dbReference type="InterPro" id="IPR000209">
    <property type="entry name" value="Peptidase_S8/S53_dom"/>
</dbReference>
<dbReference type="InterPro" id="IPR051048">
    <property type="entry name" value="Peptidase_S8/S53_subtilisin"/>
</dbReference>
<accession>A0A5B0RKE6</accession>
<dbReference type="GO" id="GO:0006508">
    <property type="term" value="P:proteolysis"/>
    <property type="evidence" value="ECO:0007669"/>
    <property type="project" value="InterPro"/>
</dbReference>
<organism evidence="4 5">
    <name type="scientific">Puccinia graminis f. sp. tritici</name>
    <dbReference type="NCBI Taxonomy" id="56615"/>
    <lineage>
        <taxon>Eukaryota</taxon>
        <taxon>Fungi</taxon>
        <taxon>Dikarya</taxon>
        <taxon>Basidiomycota</taxon>
        <taxon>Pucciniomycotina</taxon>
        <taxon>Pucciniomycetes</taxon>
        <taxon>Pucciniales</taxon>
        <taxon>Pucciniaceae</taxon>
        <taxon>Puccinia</taxon>
    </lineage>
</organism>
<dbReference type="Pfam" id="PF00082">
    <property type="entry name" value="Peptidase_S8"/>
    <property type="match status" value="1"/>
</dbReference>
<sequence>MLQAHKDGADIISASIGGPGGWGQGEELLTTVNKLVQEKGAIIIVAAGNEGSEGLFFGDNPASAKNAISVGSVEAQSIVAGKFKASTGKELTFYRTSTLNLSGEYPVYITANSTDDSSDACDELPKHTPNLTNHIVLVKRG</sequence>
<dbReference type="AlphaFoldDB" id="A0A5B0RKE6"/>
<comment type="caution">
    <text evidence="4">The sequence shown here is derived from an EMBL/GenBank/DDBJ whole genome shotgun (WGS) entry which is preliminary data.</text>
</comment>
<gene>
    <name evidence="4" type="ORF">PGTUg99_018999</name>
</gene>
<dbReference type="EMBL" id="VDEP01000171">
    <property type="protein sequence ID" value="KAA1126471.1"/>
    <property type="molecule type" value="Genomic_DNA"/>
</dbReference>
<dbReference type="InterPro" id="IPR036852">
    <property type="entry name" value="Peptidase_S8/S53_dom_sf"/>
</dbReference>
<evidence type="ECO:0000256" key="2">
    <source>
        <dbReference type="PROSITE-ProRule" id="PRU01240"/>
    </source>
</evidence>
<dbReference type="Proteomes" id="UP000325313">
    <property type="component" value="Unassembled WGS sequence"/>
</dbReference>
<dbReference type="SUPFAM" id="SSF52743">
    <property type="entry name" value="Subtilisin-like"/>
    <property type="match status" value="1"/>
</dbReference>
<dbReference type="GO" id="GO:0004252">
    <property type="term" value="F:serine-type endopeptidase activity"/>
    <property type="evidence" value="ECO:0007669"/>
    <property type="project" value="InterPro"/>
</dbReference>
<dbReference type="PROSITE" id="PS51892">
    <property type="entry name" value="SUBTILASE"/>
    <property type="match status" value="1"/>
</dbReference>
<evidence type="ECO:0000313" key="5">
    <source>
        <dbReference type="Proteomes" id="UP000325313"/>
    </source>
</evidence>
<protein>
    <recommendedName>
        <fullName evidence="3">Peptidase S8/S53 domain-containing protein</fullName>
    </recommendedName>
</protein>
<feature type="domain" description="Peptidase S8/S53" evidence="3">
    <location>
        <begin position="4"/>
        <end position="86"/>
    </location>
</feature>
<proteinExistence type="inferred from homology"/>
<reference evidence="4 5" key="1">
    <citation type="submission" date="2019-05" db="EMBL/GenBank/DDBJ databases">
        <title>Emergence of the Ug99 lineage of the wheat stem rust pathogen through somatic hybridization.</title>
        <authorList>
            <person name="Li F."/>
            <person name="Upadhyaya N.M."/>
            <person name="Sperschneider J."/>
            <person name="Matny O."/>
            <person name="Nguyen-Phuc H."/>
            <person name="Mago R."/>
            <person name="Raley C."/>
            <person name="Miller M.E."/>
            <person name="Silverstein K.A.T."/>
            <person name="Henningsen E."/>
            <person name="Hirsch C.D."/>
            <person name="Visser B."/>
            <person name="Pretorius Z.A."/>
            <person name="Steffenson B.J."/>
            <person name="Schwessinger B."/>
            <person name="Dodds P.N."/>
            <person name="Figueroa M."/>
        </authorList>
    </citation>
    <scope>NUCLEOTIDE SEQUENCE [LARGE SCALE GENOMIC DNA]</scope>
    <source>
        <strain evidence="4 5">Ug99</strain>
    </source>
</reference>
<dbReference type="PANTHER" id="PTHR43399">
    <property type="entry name" value="SUBTILISIN-RELATED"/>
    <property type="match status" value="1"/>
</dbReference>
<dbReference type="PANTHER" id="PTHR43399:SF4">
    <property type="entry name" value="CELL WALL-ASSOCIATED PROTEASE"/>
    <property type="match status" value="1"/>
</dbReference>
<comment type="caution">
    <text evidence="2">Lacks conserved residue(s) required for the propagation of feature annotation.</text>
</comment>
<dbReference type="Gene3D" id="3.40.50.200">
    <property type="entry name" value="Peptidase S8/S53 domain"/>
    <property type="match status" value="1"/>
</dbReference>
<comment type="similarity">
    <text evidence="1 2">Belongs to the peptidase S8 family.</text>
</comment>
<evidence type="ECO:0000259" key="3">
    <source>
        <dbReference type="Pfam" id="PF00082"/>
    </source>
</evidence>
<name>A0A5B0RKE6_PUCGR</name>